<proteinExistence type="predicted"/>
<reference evidence="1" key="1">
    <citation type="submission" date="2021-05" db="EMBL/GenBank/DDBJ databases">
        <authorList>
            <person name="Alioto T."/>
            <person name="Alioto T."/>
            <person name="Gomez Garrido J."/>
        </authorList>
    </citation>
    <scope>NUCLEOTIDE SEQUENCE</scope>
</reference>
<accession>A0A8D8XJU7</accession>
<evidence type="ECO:0000313" key="1">
    <source>
        <dbReference type="EMBL" id="CAG6699752.1"/>
    </source>
</evidence>
<dbReference type="AlphaFoldDB" id="A0A8D8XJU7"/>
<organism evidence="1">
    <name type="scientific">Cacopsylla melanoneura</name>
    <dbReference type="NCBI Taxonomy" id="428564"/>
    <lineage>
        <taxon>Eukaryota</taxon>
        <taxon>Metazoa</taxon>
        <taxon>Ecdysozoa</taxon>
        <taxon>Arthropoda</taxon>
        <taxon>Hexapoda</taxon>
        <taxon>Insecta</taxon>
        <taxon>Pterygota</taxon>
        <taxon>Neoptera</taxon>
        <taxon>Paraneoptera</taxon>
        <taxon>Hemiptera</taxon>
        <taxon>Sternorrhyncha</taxon>
        <taxon>Psylloidea</taxon>
        <taxon>Psyllidae</taxon>
        <taxon>Psyllinae</taxon>
        <taxon>Cacopsylla</taxon>
    </lineage>
</organism>
<dbReference type="EMBL" id="HBUF01339130">
    <property type="protein sequence ID" value="CAG6699752.1"/>
    <property type="molecule type" value="Transcribed_RNA"/>
</dbReference>
<dbReference type="EMBL" id="HBUF01339121">
    <property type="protein sequence ID" value="CAG6699664.1"/>
    <property type="molecule type" value="Transcribed_RNA"/>
</dbReference>
<sequence length="136" mass="15726">MTEVPEFKVTGLTSMRLVVTHMLRMKLDSVYHPLLPTPWKSKTPWLPRHQRLLFLSEMPTPFRTTMLNSSVLSLEYPNQRSHGSRVLGRSLLVQDITSSLRVTLTRLFLTLCMELMLMNMSVVLLTREVSNQPKQS</sequence>
<name>A0A8D8XJU7_9HEMI</name>
<protein>
    <submittedName>
        <fullName evidence="1">Uncharacterized protein</fullName>
    </submittedName>
</protein>